<dbReference type="EC" id="3.2.1.22" evidence="2 5"/>
<feature type="region of interest" description="Disordered" evidence="7">
    <location>
        <begin position="107"/>
        <end position="135"/>
    </location>
</feature>
<evidence type="ECO:0000256" key="1">
    <source>
        <dbReference type="ARBA" id="ARBA00001255"/>
    </source>
</evidence>
<dbReference type="InterPro" id="IPR031705">
    <property type="entry name" value="Glyco_hydro_36_C"/>
</dbReference>
<protein>
    <recommendedName>
        <fullName evidence="2 5">Alpha-galactosidase</fullName>
        <ecNumber evidence="2 5">3.2.1.22</ecNumber>
    </recommendedName>
</protein>
<evidence type="ECO:0000313" key="10">
    <source>
        <dbReference type="EMBL" id="GGF46616.1"/>
    </source>
</evidence>
<dbReference type="PANTHER" id="PTHR43053:SF3">
    <property type="entry name" value="ALPHA-GALACTOSIDASE C-RELATED"/>
    <property type="match status" value="1"/>
</dbReference>
<reference evidence="10" key="1">
    <citation type="journal article" date="2014" name="Int. J. Syst. Evol. Microbiol.">
        <title>Complete genome sequence of Corynebacterium casei LMG S-19264T (=DSM 44701T), isolated from a smear-ripened cheese.</title>
        <authorList>
            <consortium name="US DOE Joint Genome Institute (JGI-PGF)"/>
            <person name="Walter F."/>
            <person name="Albersmeier A."/>
            <person name="Kalinowski J."/>
            <person name="Ruckert C."/>
        </authorList>
    </citation>
    <scope>NUCLEOTIDE SEQUENCE</scope>
    <source>
        <strain evidence="10">CGMCC 1.12160</strain>
    </source>
</reference>
<dbReference type="AlphaFoldDB" id="A0A917BJI1"/>
<reference evidence="10" key="2">
    <citation type="submission" date="2020-09" db="EMBL/GenBank/DDBJ databases">
        <authorList>
            <person name="Sun Q."/>
            <person name="Zhou Y."/>
        </authorList>
    </citation>
    <scope>NUCLEOTIDE SEQUENCE</scope>
    <source>
        <strain evidence="10">CGMCC 1.12160</strain>
    </source>
</reference>
<name>A0A917BJI1_9MICO</name>
<dbReference type="PANTHER" id="PTHR43053">
    <property type="entry name" value="GLYCOSIDASE FAMILY 31"/>
    <property type="match status" value="1"/>
</dbReference>
<feature type="active site" description="Nucleophile" evidence="6">
    <location>
        <position position="479"/>
    </location>
</feature>
<dbReference type="GO" id="GO:0016052">
    <property type="term" value="P:carbohydrate catabolic process"/>
    <property type="evidence" value="ECO:0007669"/>
    <property type="project" value="InterPro"/>
</dbReference>
<evidence type="ECO:0000256" key="2">
    <source>
        <dbReference type="ARBA" id="ARBA00012755"/>
    </source>
</evidence>
<dbReference type="Gene3D" id="3.20.20.70">
    <property type="entry name" value="Aldolase class I"/>
    <property type="match status" value="1"/>
</dbReference>
<comment type="catalytic activity">
    <reaction evidence="1 5">
        <text>Hydrolysis of terminal, non-reducing alpha-D-galactose residues in alpha-D-galactosides, including galactose oligosaccharides, galactomannans and galactolipids.</text>
        <dbReference type="EC" id="3.2.1.22"/>
    </reaction>
</comment>
<dbReference type="EMBL" id="BMEM01000001">
    <property type="protein sequence ID" value="GGF46616.1"/>
    <property type="molecule type" value="Genomic_DNA"/>
</dbReference>
<evidence type="ECO:0000259" key="8">
    <source>
        <dbReference type="Pfam" id="PF16874"/>
    </source>
</evidence>
<feature type="domain" description="Glycosyl hydrolase family 36 N-terminal" evidence="9">
    <location>
        <begin position="54"/>
        <end position="289"/>
    </location>
</feature>
<comment type="similarity">
    <text evidence="5">Belongs to the glycosyl hydrolase.</text>
</comment>
<comment type="caution">
    <text evidence="10">The sequence shown here is derived from an EMBL/GenBank/DDBJ whole genome shotgun (WGS) entry which is preliminary data.</text>
</comment>
<proteinExistence type="inferred from homology"/>
<dbReference type="InterPro" id="IPR002252">
    <property type="entry name" value="Glyco_hydro_36"/>
</dbReference>
<evidence type="ECO:0000256" key="5">
    <source>
        <dbReference type="PIRNR" id="PIRNR005536"/>
    </source>
</evidence>
<dbReference type="PRINTS" id="PR00743">
    <property type="entry name" value="GLHYDRLASE36"/>
</dbReference>
<keyword evidence="4 5" id="KW-0326">Glycosidase</keyword>
<feature type="compositionally biased region" description="Polar residues" evidence="7">
    <location>
        <begin position="126"/>
        <end position="135"/>
    </location>
</feature>
<dbReference type="Proteomes" id="UP000605670">
    <property type="component" value="Unassembled WGS sequence"/>
</dbReference>
<dbReference type="FunFam" id="3.20.20.70:FF:000118">
    <property type="entry name" value="Alpha-galactosidase"/>
    <property type="match status" value="1"/>
</dbReference>
<dbReference type="Pfam" id="PF16874">
    <property type="entry name" value="Glyco_hydro_36C"/>
    <property type="match status" value="1"/>
</dbReference>
<dbReference type="InterPro" id="IPR013785">
    <property type="entry name" value="Aldolase_TIM"/>
</dbReference>
<dbReference type="InterPro" id="IPR038417">
    <property type="entry name" value="Alpga-gal_N_sf"/>
</dbReference>
<dbReference type="Pfam" id="PF16875">
    <property type="entry name" value="Glyco_hydro_36N"/>
    <property type="match status" value="1"/>
</dbReference>
<dbReference type="SUPFAM" id="SSF51445">
    <property type="entry name" value="(Trans)glycosidases"/>
    <property type="match status" value="1"/>
</dbReference>
<dbReference type="GO" id="GO:0004557">
    <property type="term" value="F:alpha-galactosidase activity"/>
    <property type="evidence" value="ECO:0007669"/>
    <property type="project" value="UniProtKB-UniRule"/>
</dbReference>
<accession>A0A917BJI1</accession>
<evidence type="ECO:0000256" key="6">
    <source>
        <dbReference type="PIRSR" id="PIRSR005536-1"/>
    </source>
</evidence>
<dbReference type="PIRSF" id="PIRSF005536">
    <property type="entry name" value="Agal"/>
    <property type="match status" value="1"/>
</dbReference>
<feature type="active site" description="Proton donor" evidence="6">
    <location>
        <position position="545"/>
    </location>
</feature>
<evidence type="ECO:0000256" key="4">
    <source>
        <dbReference type="ARBA" id="ARBA00023295"/>
    </source>
</evidence>
<evidence type="ECO:0000259" key="9">
    <source>
        <dbReference type="Pfam" id="PF16875"/>
    </source>
</evidence>
<sequence length="743" mass="81085">MCLGASAGRAVLAARCGSVPNVEVPYDDPVTPDVLYLRASGTSLVLELADDLLPVVRHWGSDLGDLTDEDLAALGTAARVAFFDSPFDVADQVTVLPEHARAWIGRPGVEGSREGRDWSPAFRTSGPATTSTEPDGTQRVVVRGADATAYLEVVLELELHPGGLLRVRSTLTNTGHDTYTLGAVRHVLPVPEVAGELLDFTGRHTYERVPQRQPFSAGVHSREVRTGRTGLDAVHLLCAGEPGFGFRHGQVWAVHLGWSGNQQAYAERLHNGARVLGAGEALEHGELRLAHGESCTTPWLYAAHGTGLDEVTARFHAFSRSRPHAPSRPRPVTLNTWEAVYFDQSLERLTALADAGAAVGTERFVLDDGWFGGRCDDTTSLGDWTVSPDVWPDGLQPLIDHVHGLGMEFGLWVEPEMVSIDSDLARAHPEWIFAAGGRRGLESRQQHVLDLGHPGAYAHVRDQLVRLLQTYDIAYLKWDHNRYLNDAGHTPGGEAGVRAHTLAAYRLMDELIAARPGLEIESCAGGGGRVDLGVMERCVRVWASDCIDPLERQQIQRWTFALLPPGWVGTHVGSPRAHTTGRRHDLSFRGETAIWGHLGIEWDLTRATPEELAELGEWVAFHKAHRDLLHEGVVVNADHPDEAVWVHGVVAVDGAEALYSVTSLGRPVTTGPGRVRLPGLDPTRRYRASVPTPGTELRREGRGVVPWTREGVVTTGRVLAEVGLPMIPLLPEHSHLIHLEEVR</sequence>
<dbReference type="InterPro" id="IPR050985">
    <property type="entry name" value="Alpha-glycosidase_related"/>
</dbReference>
<evidence type="ECO:0000256" key="7">
    <source>
        <dbReference type="SAM" id="MobiDB-lite"/>
    </source>
</evidence>
<organism evidence="10 11">
    <name type="scientific">Ornithinimicrobium tianjinense</name>
    <dbReference type="NCBI Taxonomy" id="1195761"/>
    <lineage>
        <taxon>Bacteria</taxon>
        <taxon>Bacillati</taxon>
        <taxon>Actinomycetota</taxon>
        <taxon>Actinomycetes</taxon>
        <taxon>Micrococcales</taxon>
        <taxon>Ornithinimicrobiaceae</taxon>
        <taxon>Ornithinimicrobium</taxon>
    </lineage>
</organism>
<dbReference type="Gene3D" id="2.70.98.60">
    <property type="entry name" value="alpha-galactosidase from lactobacil brevis"/>
    <property type="match status" value="1"/>
</dbReference>
<feature type="region of interest" description="Disordered" evidence="7">
    <location>
        <begin position="670"/>
        <end position="701"/>
    </location>
</feature>
<keyword evidence="3 5" id="KW-0378">Hydrolase</keyword>
<dbReference type="Pfam" id="PF02065">
    <property type="entry name" value="Melibiase"/>
    <property type="match status" value="1"/>
</dbReference>
<keyword evidence="11" id="KW-1185">Reference proteome</keyword>
<dbReference type="CDD" id="cd14791">
    <property type="entry name" value="GH36"/>
    <property type="match status" value="1"/>
</dbReference>
<evidence type="ECO:0000313" key="11">
    <source>
        <dbReference type="Proteomes" id="UP000605670"/>
    </source>
</evidence>
<evidence type="ECO:0000256" key="3">
    <source>
        <dbReference type="ARBA" id="ARBA00022801"/>
    </source>
</evidence>
<feature type="domain" description="Glycosyl hydrolase family 36 C-terminal" evidence="8">
    <location>
        <begin position="648"/>
        <end position="739"/>
    </location>
</feature>
<dbReference type="InterPro" id="IPR031704">
    <property type="entry name" value="Glyco_hydro_36_N"/>
</dbReference>
<gene>
    <name evidence="10" type="primary">galA</name>
    <name evidence="10" type="ORF">GCM10011366_12900</name>
</gene>
<dbReference type="InterPro" id="IPR017853">
    <property type="entry name" value="GH"/>
</dbReference>